<keyword evidence="2" id="KW-1185">Reference proteome</keyword>
<name>A0A9W9SDC3_9EURO</name>
<accession>A0A9W9SDC3</accession>
<comment type="caution">
    <text evidence="1">The sequence shown here is derived from an EMBL/GenBank/DDBJ whole genome shotgun (WGS) entry which is preliminary data.</text>
</comment>
<organism evidence="1 2">
    <name type="scientific">Penicillium concentricum</name>
    <dbReference type="NCBI Taxonomy" id="293559"/>
    <lineage>
        <taxon>Eukaryota</taxon>
        <taxon>Fungi</taxon>
        <taxon>Dikarya</taxon>
        <taxon>Ascomycota</taxon>
        <taxon>Pezizomycotina</taxon>
        <taxon>Eurotiomycetes</taxon>
        <taxon>Eurotiomycetidae</taxon>
        <taxon>Eurotiales</taxon>
        <taxon>Aspergillaceae</taxon>
        <taxon>Penicillium</taxon>
    </lineage>
</organism>
<evidence type="ECO:0000313" key="2">
    <source>
        <dbReference type="Proteomes" id="UP001147752"/>
    </source>
</evidence>
<dbReference type="Proteomes" id="UP001147752">
    <property type="component" value="Unassembled WGS sequence"/>
</dbReference>
<evidence type="ECO:0000313" key="1">
    <source>
        <dbReference type="EMBL" id="KAJ5375109.1"/>
    </source>
</evidence>
<dbReference type="EMBL" id="JAPZBT010000002">
    <property type="protein sequence ID" value="KAJ5375109.1"/>
    <property type="molecule type" value="Genomic_DNA"/>
</dbReference>
<reference evidence="1" key="2">
    <citation type="journal article" date="2023" name="IMA Fungus">
        <title>Comparative genomic study of the Penicillium genus elucidates a diverse pangenome and 15 lateral gene transfer events.</title>
        <authorList>
            <person name="Petersen C."/>
            <person name="Sorensen T."/>
            <person name="Nielsen M.R."/>
            <person name="Sondergaard T.E."/>
            <person name="Sorensen J.L."/>
            <person name="Fitzpatrick D.A."/>
            <person name="Frisvad J.C."/>
            <person name="Nielsen K.L."/>
        </authorList>
    </citation>
    <scope>NUCLEOTIDE SEQUENCE</scope>
    <source>
        <strain evidence="1">IBT 3081</strain>
    </source>
</reference>
<dbReference type="OrthoDB" id="5364171at2759"/>
<reference evidence="1" key="1">
    <citation type="submission" date="2022-12" db="EMBL/GenBank/DDBJ databases">
        <authorList>
            <person name="Petersen C."/>
        </authorList>
    </citation>
    <scope>NUCLEOTIDE SEQUENCE</scope>
    <source>
        <strain evidence="1">IBT 3081</strain>
    </source>
</reference>
<sequence>MVYQVYLNWTGDQYSGREILVFPNRQYADEFYNRCITTTAAGTVNPFDTIVRYSPQFWTFPKDTPESRPFYFIDSNAKDLMSTTMVARISGYDNNHATGAMPIIPNDATSNVEYVSGGSYYIRTKSTPHLYWFLQEPDHKLVLDTRKATKFQINRDDSAKPSPANDRRVLERKDDIQLAALNSRGTHPVGVFNTSVSVTSTPFRFAFGSFYNGDLGVNWNDGDGNNSDHPHLAYKVKYSGEEWELVN</sequence>
<dbReference type="GeneID" id="81464028"/>
<protein>
    <submittedName>
        <fullName evidence="1">Uncharacterized protein</fullName>
    </submittedName>
</protein>
<dbReference type="RefSeq" id="XP_056581095.1">
    <property type="nucleotide sequence ID" value="XM_056724845.1"/>
</dbReference>
<dbReference type="AlphaFoldDB" id="A0A9W9SDC3"/>
<gene>
    <name evidence="1" type="ORF">N7517_007115</name>
</gene>
<proteinExistence type="predicted"/>